<accession>A0A8J9Z562</accession>
<name>A0A8J9Z562_BRALA</name>
<feature type="region of interest" description="Disordered" evidence="1">
    <location>
        <begin position="1"/>
        <end position="20"/>
    </location>
</feature>
<reference evidence="2" key="1">
    <citation type="submission" date="2022-01" db="EMBL/GenBank/DDBJ databases">
        <authorList>
            <person name="Braso-Vives M."/>
        </authorList>
    </citation>
    <scope>NUCLEOTIDE SEQUENCE</scope>
</reference>
<evidence type="ECO:0000256" key="1">
    <source>
        <dbReference type="SAM" id="MobiDB-lite"/>
    </source>
</evidence>
<dbReference type="AlphaFoldDB" id="A0A8J9Z562"/>
<evidence type="ECO:0000313" key="3">
    <source>
        <dbReference type="Proteomes" id="UP000838412"/>
    </source>
</evidence>
<dbReference type="Proteomes" id="UP000838412">
    <property type="component" value="Chromosome 16"/>
</dbReference>
<keyword evidence="3" id="KW-1185">Reference proteome</keyword>
<gene>
    <name evidence="2" type="primary">Hypp7905</name>
    <name evidence="2" type="ORF">BLAG_LOCUS9066</name>
</gene>
<organism evidence="2 3">
    <name type="scientific">Branchiostoma lanceolatum</name>
    <name type="common">Common lancelet</name>
    <name type="synonym">Amphioxus lanceolatum</name>
    <dbReference type="NCBI Taxonomy" id="7740"/>
    <lineage>
        <taxon>Eukaryota</taxon>
        <taxon>Metazoa</taxon>
        <taxon>Chordata</taxon>
        <taxon>Cephalochordata</taxon>
        <taxon>Leptocardii</taxon>
        <taxon>Amphioxiformes</taxon>
        <taxon>Branchiostomatidae</taxon>
        <taxon>Branchiostoma</taxon>
    </lineage>
</organism>
<sequence length="66" mass="7268">MSRSSPRLRARAPPWETRTTTLTVVNPQHPDQPLHDESFLASAPGTCSAVGDPHYHTFLTVSSILQ</sequence>
<dbReference type="EMBL" id="OV696701">
    <property type="protein sequence ID" value="CAH1247383.1"/>
    <property type="molecule type" value="Genomic_DNA"/>
</dbReference>
<proteinExistence type="predicted"/>
<feature type="compositionally biased region" description="Basic residues" evidence="1">
    <location>
        <begin position="1"/>
        <end position="10"/>
    </location>
</feature>
<protein>
    <submittedName>
        <fullName evidence="2">Hypp7905 protein</fullName>
    </submittedName>
</protein>
<evidence type="ECO:0000313" key="2">
    <source>
        <dbReference type="EMBL" id="CAH1247383.1"/>
    </source>
</evidence>